<dbReference type="RefSeq" id="WP_380569949.1">
    <property type="nucleotide sequence ID" value="NZ_JBHMAH010000010.1"/>
</dbReference>
<sequence>MALDQWFSQAIAAETYIEEMQKHRENLQEVYDAFDIPDDASFFLELEKQNLRVIAITEDWCGDAMMNIPILMHLAEKSHMPVKMILRDSNLELMDQYLTNGKSRSIPIFIFIDENGQEVTHWGPRAEAVEQEVSEMKSQLPDKDDPEHEKAFHGLITKLTERFTSDAEFWHATYDSIKAELQKSL</sequence>
<evidence type="ECO:0000313" key="2">
    <source>
        <dbReference type="Proteomes" id="UP001589740"/>
    </source>
</evidence>
<comment type="caution">
    <text evidence="1">The sequence shown here is derived from an EMBL/GenBank/DDBJ whole genome shotgun (WGS) entry which is preliminary data.</text>
</comment>
<dbReference type="SUPFAM" id="SSF52833">
    <property type="entry name" value="Thioredoxin-like"/>
    <property type="match status" value="1"/>
</dbReference>
<name>A0ABV5Z4S5_9STAP</name>
<dbReference type="InterPro" id="IPR036249">
    <property type="entry name" value="Thioredoxin-like_sf"/>
</dbReference>
<dbReference type="Pfam" id="PF14595">
    <property type="entry name" value="Thioredoxin_9"/>
    <property type="match status" value="1"/>
</dbReference>
<dbReference type="Proteomes" id="UP001589740">
    <property type="component" value="Unassembled WGS sequence"/>
</dbReference>
<evidence type="ECO:0000313" key="1">
    <source>
        <dbReference type="EMBL" id="MFB9860365.1"/>
    </source>
</evidence>
<proteinExistence type="predicted"/>
<gene>
    <name evidence="1" type="ORF">ACFFLE_04490</name>
</gene>
<protein>
    <submittedName>
        <fullName evidence="1">Thioredoxin family protein</fullName>
    </submittedName>
</protein>
<dbReference type="EMBL" id="JBHMAH010000010">
    <property type="protein sequence ID" value="MFB9860365.1"/>
    <property type="molecule type" value="Genomic_DNA"/>
</dbReference>
<reference evidence="1 2" key="1">
    <citation type="submission" date="2024-09" db="EMBL/GenBank/DDBJ databases">
        <authorList>
            <person name="Sun Q."/>
            <person name="Mori K."/>
        </authorList>
    </citation>
    <scope>NUCLEOTIDE SEQUENCE [LARGE SCALE GENOMIC DNA]</scope>
    <source>
        <strain evidence="1 2">JCM 12822</strain>
    </source>
</reference>
<organism evidence="1 2">
    <name type="scientific">Salinicoccus siamensis</name>
    <dbReference type="NCBI Taxonomy" id="381830"/>
    <lineage>
        <taxon>Bacteria</taxon>
        <taxon>Bacillati</taxon>
        <taxon>Bacillota</taxon>
        <taxon>Bacilli</taxon>
        <taxon>Bacillales</taxon>
        <taxon>Staphylococcaceae</taxon>
        <taxon>Salinicoccus</taxon>
    </lineage>
</organism>
<keyword evidence="2" id="KW-1185">Reference proteome</keyword>
<accession>A0ABV5Z4S5</accession>
<dbReference type="Gene3D" id="3.40.30.10">
    <property type="entry name" value="Glutaredoxin"/>
    <property type="match status" value="1"/>
</dbReference>